<dbReference type="EMBL" id="KZ819604">
    <property type="protein sequence ID" value="PWN34031.1"/>
    <property type="molecule type" value="Genomic_DNA"/>
</dbReference>
<dbReference type="GeneID" id="37017830"/>
<dbReference type="AlphaFoldDB" id="A0A316VDG4"/>
<feature type="non-terminal residue" evidence="2">
    <location>
        <position position="86"/>
    </location>
</feature>
<organism evidence="2 3">
    <name type="scientific">Meira miltonrushii</name>
    <dbReference type="NCBI Taxonomy" id="1280837"/>
    <lineage>
        <taxon>Eukaryota</taxon>
        <taxon>Fungi</taxon>
        <taxon>Dikarya</taxon>
        <taxon>Basidiomycota</taxon>
        <taxon>Ustilaginomycotina</taxon>
        <taxon>Exobasidiomycetes</taxon>
        <taxon>Exobasidiales</taxon>
        <taxon>Brachybasidiaceae</taxon>
        <taxon>Meira</taxon>
    </lineage>
</organism>
<dbReference type="OrthoDB" id="4590138at2759"/>
<reference evidence="2 3" key="1">
    <citation type="journal article" date="2018" name="Mol. Biol. Evol.">
        <title>Broad Genomic Sampling Reveals a Smut Pathogenic Ancestry of the Fungal Clade Ustilaginomycotina.</title>
        <authorList>
            <person name="Kijpornyongpan T."/>
            <person name="Mondo S.J."/>
            <person name="Barry K."/>
            <person name="Sandor L."/>
            <person name="Lee J."/>
            <person name="Lipzen A."/>
            <person name="Pangilinan J."/>
            <person name="LaButti K."/>
            <person name="Hainaut M."/>
            <person name="Henrissat B."/>
            <person name="Grigoriev I.V."/>
            <person name="Spatafora J.W."/>
            <person name="Aime M.C."/>
        </authorList>
    </citation>
    <scope>NUCLEOTIDE SEQUENCE [LARGE SCALE GENOMIC DNA]</scope>
    <source>
        <strain evidence="2 3">MCA 3882</strain>
    </source>
</reference>
<dbReference type="PANTHER" id="PTHR39474">
    <property type="entry name" value="UNNAMED PRODUCT"/>
    <property type="match status" value="1"/>
</dbReference>
<dbReference type="RefSeq" id="XP_025354333.1">
    <property type="nucleotide sequence ID" value="XM_025496049.1"/>
</dbReference>
<accession>A0A316VDG4</accession>
<feature type="non-terminal residue" evidence="2">
    <location>
        <position position="1"/>
    </location>
</feature>
<dbReference type="STRING" id="1280837.A0A316VDG4"/>
<gene>
    <name evidence="2" type="ORF">FA14DRAFT_114355</name>
</gene>
<proteinExistence type="predicted"/>
<dbReference type="Proteomes" id="UP000245771">
    <property type="component" value="Unassembled WGS sequence"/>
</dbReference>
<evidence type="ECO:0000313" key="3">
    <source>
        <dbReference type="Proteomes" id="UP000245771"/>
    </source>
</evidence>
<evidence type="ECO:0000256" key="1">
    <source>
        <dbReference type="SAM" id="MobiDB-lite"/>
    </source>
</evidence>
<dbReference type="InParanoid" id="A0A316VDG4"/>
<dbReference type="PANTHER" id="PTHR39474:SF1">
    <property type="entry name" value="FUNGAL SPECIFIC TRANSCRIPTION FACTOR"/>
    <property type="match status" value="1"/>
</dbReference>
<evidence type="ECO:0000313" key="2">
    <source>
        <dbReference type="EMBL" id="PWN34031.1"/>
    </source>
</evidence>
<protein>
    <submittedName>
        <fullName evidence="2">Uncharacterized protein</fullName>
    </submittedName>
</protein>
<keyword evidence="3" id="KW-1185">Reference proteome</keyword>
<sequence length="86" mass="9557">TQSSQPLPLPAPPTQTKDGEGALRTANDDSIAKFDNLGPMVVNSDGTISRIHNWQTMTDAERERTARLVNKRNQTRLQALRESARN</sequence>
<feature type="region of interest" description="Disordered" evidence="1">
    <location>
        <begin position="1"/>
        <end position="22"/>
    </location>
</feature>
<name>A0A316VDG4_9BASI</name>